<dbReference type="Gene3D" id="2.170.130.20">
    <property type="entry name" value="LCCL-like domain"/>
    <property type="match status" value="1"/>
</dbReference>
<dbReference type="SUPFAM" id="SSF69848">
    <property type="entry name" value="LCCL domain"/>
    <property type="match status" value="1"/>
</dbReference>
<protein>
    <submittedName>
        <fullName evidence="3">LCCL domain-containing protein / F5/8 type C domain-containing protein, putative</fullName>
    </submittedName>
</protein>
<dbReference type="RefSeq" id="XP_013233926.1">
    <property type="nucleotide sequence ID" value="XM_013378472.1"/>
</dbReference>
<evidence type="ECO:0000313" key="4">
    <source>
        <dbReference type="Proteomes" id="UP000030747"/>
    </source>
</evidence>
<dbReference type="VEuPathDB" id="ToxoDB:ETH_00033055"/>
<feature type="region of interest" description="Disordered" evidence="1">
    <location>
        <begin position="752"/>
        <end position="774"/>
    </location>
</feature>
<keyword evidence="4" id="KW-1185">Reference proteome</keyword>
<dbReference type="GeneID" id="25255677"/>
<dbReference type="VEuPathDB" id="ToxoDB:ETH2_1211200"/>
<accession>U6KYY6</accession>
<name>U6KYY6_EIMTE</name>
<dbReference type="Gene3D" id="2.60.120.560">
    <property type="entry name" value="Exo-inulinase, domain 1"/>
    <property type="match status" value="1"/>
</dbReference>
<reference evidence="3" key="1">
    <citation type="submission" date="2013-10" db="EMBL/GenBank/DDBJ databases">
        <title>Genomic analysis of the causative agents of coccidiosis in chickens.</title>
        <authorList>
            <person name="Reid A.J."/>
            <person name="Blake D."/>
            <person name="Billington K."/>
            <person name="Browne H."/>
            <person name="Dunn M."/>
            <person name="Hung S."/>
            <person name="Kawahara F."/>
            <person name="Miranda-Saavedra D."/>
            <person name="Mourier T."/>
            <person name="Nagra H."/>
            <person name="Otto T.D."/>
            <person name="Rawlings N."/>
            <person name="Sanchez A."/>
            <person name="Sanders M."/>
            <person name="Subramaniam C."/>
            <person name="Tay Y."/>
            <person name="Dear P."/>
            <person name="Doerig C."/>
            <person name="Gruber A."/>
            <person name="Parkinson J."/>
            <person name="Shirley M."/>
            <person name="Wan K.L."/>
            <person name="Berriman M."/>
            <person name="Tomley F."/>
            <person name="Pain A."/>
        </authorList>
    </citation>
    <scope>NUCLEOTIDE SEQUENCE [LARGE SCALE GENOMIC DNA]</scope>
    <source>
        <strain evidence="3">Houghton</strain>
    </source>
</reference>
<dbReference type="SUPFAM" id="SSF56496">
    <property type="entry name" value="Fibrinogen C-terminal domain-like"/>
    <property type="match status" value="1"/>
</dbReference>
<gene>
    <name evidence="3" type="ORF">ETH_00033055</name>
</gene>
<proteinExistence type="predicted"/>
<dbReference type="InterPro" id="IPR004043">
    <property type="entry name" value="LCCL"/>
</dbReference>
<dbReference type="EMBL" id="HG675757">
    <property type="protein sequence ID" value="CDJ43176.1"/>
    <property type="molecule type" value="Genomic_DNA"/>
</dbReference>
<dbReference type="PANTHER" id="PTHR31331:SF1">
    <property type="entry name" value="CYSTEINE RICH SECRETORY PROTEIN LCCL DOMAIN CONTAINING 2"/>
    <property type="match status" value="1"/>
</dbReference>
<dbReference type="InterPro" id="IPR008979">
    <property type="entry name" value="Galactose-bd-like_sf"/>
</dbReference>
<dbReference type="Pfam" id="PF03815">
    <property type="entry name" value="LCCL"/>
    <property type="match status" value="1"/>
</dbReference>
<dbReference type="PROSITE" id="PS50820">
    <property type="entry name" value="LCCL"/>
    <property type="match status" value="1"/>
</dbReference>
<reference evidence="3" key="2">
    <citation type="submission" date="2013-10" db="EMBL/GenBank/DDBJ databases">
        <authorList>
            <person name="Aslett M."/>
        </authorList>
    </citation>
    <scope>NUCLEOTIDE SEQUENCE [LARGE SCALE GENOMIC DNA]</scope>
    <source>
        <strain evidence="3">Houghton</strain>
    </source>
</reference>
<dbReference type="AlphaFoldDB" id="U6KYY6"/>
<dbReference type="OrthoDB" id="347648at2759"/>
<dbReference type="SMART" id="SM00603">
    <property type="entry name" value="LCCL"/>
    <property type="match status" value="1"/>
</dbReference>
<feature type="compositionally biased region" description="Basic residues" evidence="1">
    <location>
        <begin position="974"/>
        <end position="983"/>
    </location>
</feature>
<sequence length="1191" mass="127511">MRKSLHDYFGMSLVEPLETGEPQLMIVSGITSKDGEMCLQVKGLSILQRGSSTAFSQVEGGAFNKDGAHVVLDTCTNAIAAGDGRVRFEIWVQNANRQIVAMRSQPKKCIILQDGKVEGGGAVVLGNCLAALEEGDGRSTWTPEPNSQLRLDRAGFYCLTQQNSHGTEPGTGDIAVAFGAAAQSGSSAGAAHSPAMALDRDVSTFWASGAFPDAEEHPVALDIDLARGWPRCAWTGNTPPWPTKCKSARTARRSRAAFPRDAAENVANPANVTLDTLPGPVAQHVRILMTHPHTTNGKVGDQYVYGIREVYALASRLDSAVGDCKEAANSEDARDKYFLLPVHEFDSEIAAKMDSLEEDVLRRSRTLGKKTKLAADSLDRAKNCVAEKEKLKTQTQALAATAATLQGELLKLSFKTQGRDERELGYLPGDSPNYPAEDCFAAKAASPEAPSGFYWILPRCAPHPLRVYCAMESATSLLFVKLGVGDETTNVPKVHSLTSLRLRCAEKGLEPFVLQSAGHLRALQLALKQIGKLIESTIFQETNKLAEHSGLDEVENAVLPLAHDMGCLEGKCTGAYKDLFSGTTDLTSLLLEGSTSSHANPKALPTAGLRLPGAEPTYFDIETANVAVIVCSTNAGEGQVALPHIDIGCEASAASHPAFFGITNTNIVVECPPGCSEASSLPVFGTNGLYSDLSAICKAAVHAGVLKGSNGGLASVSLESSLPSYEGSTSNGVKSEALNTPNTIQLTNELKTDLQQQHQQQQQNGGGLPSKRRGRVTRSVRIVPVAKDCPIESLSSLSSSFIELAVSTTAGAAVSETPNEKAEDVMIDPMMAAVINDVLGALDQVHGLDPTNVFAAQTAAAEATAALEEALMPAALLQQQVLSSTGDLLQQAEGAATALLNSSGAVGADLDALIYELGKVEKQRRSQTGFQSFSLNYTRDAFSDVFETADSYRATGGPSSWGYAEVQLNEHTNQKHTNKKHTKTIGQSAPVKGRRPTEGTFAFLKGRRFYDGVIHVDFFPFDKGTVGVAFRMQDLQNLFLLSASNEPHQLLLHRVEDGEAFLLQQTESPQCYTENSWNRLRIELHHGRIKVAVGEGEKHWRPALDMFDEGFLSGTAGLFVSGVKRGVLFDNFRVDAAPCSPISKGLQLRQGSSSRFRSSSSSSSQQHQFRWGLPAPLRTKVGVGGLFVETA</sequence>
<dbReference type="Gene3D" id="2.60.120.1000">
    <property type="match status" value="1"/>
</dbReference>
<dbReference type="InterPro" id="IPR051957">
    <property type="entry name" value="CRISP-LCCL_domain"/>
</dbReference>
<feature type="region of interest" description="Disordered" evidence="1">
    <location>
        <begin position="973"/>
        <end position="993"/>
    </location>
</feature>
<evidence type="ECO:0000256" key="1">
    <source>
        <dbReference type="SAM" id="MobiDB-lite"/>
    </source>
</evidence>
<organism evidence="3 4">
    <name type="scientific">Eimeria tenella</name>
    <name type="common">Coccidian parasite</name>
    <dbReference type="NCBI Taxonomy" id="5802"/>
    <lineage>
        <taxon>Eukaryota</taxon>
        <taxon>Sar</taxon>
        <taxon>Alveolata</taxon>
        <taxon>Apicomplexa</taxon>
        <taxon>Conoidasida</taxon>
        <taxon>Coccidia</taxon>
        <taxon>Eucoccidiorida</taxon>
        <taxon>Eimeriorina</taxon>
        <taxon>Eimeriidae</taxon>
        <taxon>Eimeria</taxon>
    </lineage>
</organism>
<evidence type="ECO:0000313" key="3">
    <source>
        <dbReference type="EMBL" id="CDJ43176.1"/>
    </source>
</evidence>
<dbReference type="Proteomes" id="UP000030747">
    <property type="component" value="Unassembled WGS sequence"/>
</dbReference>
<dbReference type="InterPro" id="IPR036609">
    <property type="entry name" value="LCCL_sf"/>
</dbReference>
<dbReference type="SUPFAM" id="SSF49785">
    <property type="entry name" value="Galactose-binding domain-like"/>
    <property type="match status" value="1"/>
</dbReference>
<feature type="domain" description="LCCL" evidence="2">
    <location>
        <begin position="661"/>
        <end position="745"/>
    </location>
</feature>
<dbReference type="PANTHER" id="PTHR31331">
    <property type="entry name" value="LCCL DOMAIN PROTEIN (AFU_ORTHOLOGUE AFUA_5G08630)"/>
    <property type="match status" value="1"/>
</dbReference>
<dbReference type="OMA" id="NFCEECC"/>
<dbReference type="InterPro" id="IPR036056">
    <property type="entry name" value="Fibrinogen-like_C"/>
</dbReference>
<evidence type="ECO:0000259" key="2">
    <source>
        <dbReference type="PROSITE" id="PS50820"/>
    </source>
</evidence>